<comment type="caution">
    <text evidence="5">The sequence shown here is derived from an EMBL/GenBank/DDBJ whole genome shotgun (WGS) entry which is preliminary data.</text>
</comment>
<evidence type="ECO:0000256" key="1">
    <source>
        <dbReference type="ARBA" id="ARBA00022448"/>
    </source>
</evidence>
<gene>
    <name evidence="5" type="ORF">I7412_20785</name>
</gene>
<reference evidence="5" key="1">
    <citation type="submission" date="2020-12" db="EMBL/GenBank/DDBJ databases">
        <title>Genomic characterization of non-nitrogen-fixing Frankia strains.</title>
        <authorList>
            <person name="Carlos-Shanley C."/>
            <person name="Guerra T."/>
            <person name="Hahn D."/>
        </authorList>
    </citation>
    <scope>NUCLEOTIDE SEQUENCE</scope>
    <source>
        <strain evidence="5">CN6</strain>
    </source>
</reference>
<dbReference type="CDD" id="cd03230">
    <property type="entry name" value="ABC_DR_subfamily_A"/>
    <property type="match status" value="1"/>
</dbReference>
<dbReference type="PANTHER" id="PTHR42939">
    <property type="entry name" value="ABC TRANSPORTER ATP-BINDING PROTEIN ALBC-RELATED"/>
    <property type="match status" value="1"/>
</dbReference>
<protein>
    <submittedName>
        <fullName evidence="5">ABC transporter ATP-binding protein</fullName>
    </submittedName>
</protein>
<dbReference type="InterPro" id="IPR003439">
    <property type="entry name" value="ABC_transporter-like_ATP-bd"/>
</dbReference>
<dbReference type="SUPFAM" id="SSF52540">
    <property type="entry name" value="P-loop containing nucleoside triphosphate hydrolases"/>
    <property type="match status" value="1"/>
</dbReference>
<keyword evidence="3 5" id="KW-0067">ATP-binding</keyword>
<dbReference type="GO" id="GO:0016887">
    <property type="term" value="F:ATP hydrolysis activity"/>
    <property type="evidence" value="ECO:0007669"/>
    <property type="project" value="InterPro"/>
</dbReference>
<dbReference type="PROSITE" id="PS50893">
    <property type="entry name" value="ABC_TRANSPORTER_2"/>
    <property type="match status" value="1"/>
</dbReference>
<dbReference type="EMBL" id="JAEACQ010000231">
    <property type="protein sequence ID" value="MBL7629560.1"/>
    <property type="molecule type" value="Genomic_DNA"/>
</dbReference>
<dbReference type="RefSeq" id="WP_203006455.1">
    <property type="nucleotide sequence ID" value="NZ_JADWYU010000375.1"/>
</dbReference>
<feature type="domain" description="ABC transporter" evidence="4">
    <location>
        <begin position="5"/>
        <end position="229"/>
    </location>
</feature>
<keyword evidence="1" id="KW-0813">Transport</keyword>
<keyword evidence="2" id="KW-0547">Nucleotide-binding</keyword>
<dbReference type="AlphaFoldDB" id="A0A937RIF7"/>
<dbReference type="PANTHER" id="PTHR42939:SF1">
    <property type="entry name" value="ABC TRANSPORTER ATP-BINDING PROTEIN ALBC-RELATED"/>
    <property type="match status" value="1"/>
</dbReference>
<accession>A0A937RIF7</accession>
<dbReference type="SMART" id="SM00382">
    <property type="entry name" value="AAA"/>
    <property type="match status" value="1"/>
</dbReference>
<dbReference type="GO" id="GO:0005524">
    <property type="term" value="F:ATP binding"/>
    <property type="evidence" value="ECO:0007669"/>
    <property type="project" value="UniProtKB-KW"/>
</dbReference>
<sequence length="298" mass="32523">MTAAISVTGLTRRYRDHLALDDVTLGIDGPSITGLLGRNGAGKTTLMRVIAAQEFASAGQVRVLGASPVENDAVLRRMVFIREDQTFPDIKVRDALAAASWFYPNWSAELARTLVAEFDLPTRRPIRKLSRGMRSALSIVIGLAARAEVTLFDEPYAGLDAVARQLFYDRLLAEYAEHPRAMVLSTHLIDEVAGLLERVVMIDRGRVVLDAVTDDLRGTFVTVSGPSAAVEQLVAGRAVWDRRALGAQESVVVAGGLADLDRRRARDLRLSLEPLSLQQIMVHASARRAEDAPERTSA</sequence>
<evidence type="ECO:0000256" key="3">
    <source>
        <dbReference type="ARBA" id="ARBA00022840"/>
    </source>
</evidence>
<dbReference type="InterPro" id="IPR051782">
    <property type="entry name" value="ABC_Transporter_VariousFunc"/>
</dbReference>
<evidence type="ECO:0000259" key="4">
    <source>
        <dbReference type="PROSITE" id="PS50893"/>
    </source>
</evidence>
<keyword evidence="6" id="KW-1185">Reference proteome</keyword>
<proteinExistence type="predicted"/>
<dbReference type="InterPro" id="IPR003593">
    <property type="entry name" value="AAA+_ATPase"/>
</dbReference>
<evidence type="ECO:0000256" key="2">
    <source>
        <dbReference type="ARBA" id="ARBA00022741"/>
    </source>
</evidence>
<evidence type="ECO:0000313" key="5">
    <source>
        <dbReference type="EMBL" id="MBL7629560.1"/>
    </source>
</evidence>
<evidence type="ECO:0000313" key="6">
    <source>
        <dbReference type="Proteomes" id="UP000604475"/>
    </source>
</evidence>
<dbReference type="Gene3D" id="3.40.50.300">
    <property type="entry name" value="P-loop containing nucleotide triphosphate hydrolases"/>
    <property type="match status" value="1"/>
</dbReference>
<organism evidence="5 6">
    <name type="scientific">Frankia nepalensis</name>
    <dbReference type="NCBI Taxonomy" id="1836974"/>
    <lineage>
        <taxon>Bacteria</taxon>
        <taxon>Bacillati</taxon>
        <taxon>Actinomycetota</taxon>
        <taxon>Actinomycetes</taxon>
        <taxon>Frankiales</taxon>
        <taxon>Frankiaceae</taxon>
        <taxon>Frankia</taxon>
    </lineage>
</organism>
<dbReference type="InterPro" id="IPR027417">
    <property type="entry name" value="P-loop_NTPase"/>
</dbReference>
<dbReference type="Pfam" id="PF00005">
    <property type="entry name" value="ABC_tran"/>
    <property type="match status" value="1"/>
</dbReference>
<name>A0A937RIF7_9ACTN</name>
<dbReference type="Proteomes" id="UP000604475">
    <property type="component" value="Unassembled WGS sequence"/>
</dbReference>